<name>A0A0A9HJE0_ARUDO</name>
<reference evidence="1" key="1">
    <citation type="submission" date="2014-09" db="EMBL/GenBank/DDBJ databases">
        <authorList>
            <person name="Magalhaes I.L.F."/>
            <person name="Oliveira U."/>
            <person name="Santos F.R."/>
            <person name="Vidigal T.H.D.A."/>
            <person name="Brescovit A.D."/>
            <person name="Santos A.J."/>
        </authorList>
    </citation>
    <scope>NUCLEOTIDE SEQUENCE</scope>
    <source>
        <tissue evidence="1">Shoot tissue taken approximately 20 cm above the soil surface</tissue>
    </source>
</reference>
<protein>
    <submittedName>
        <fullName evidence="1">Uncharacterized protein</fullName>
    </submittedName>
</protein>
<dbReference type="EMBL" id="GBRH01160621">
    <property type="protein sequence ID" value="JAE37275.1"/>
    <property type="molecule type" value="Transcribed_RNA"/>
</dbReference>
<evidence type="ECO:0000313" key="1">
    <source>
        <dbReference type="EMBL" id="JAE37275.1"/>
    </source>
</evidence>
<proteinExistence type="predicted"/>
<dbReference type="AlphaFoldDB" id="A0A0A9HJE0"/>
<organism evidence="1">
    <name type="scientific">Arundo donax</name>
    <name type="common">Giant reed</name>
    <name type="synonym">Donax arundinaceus</name>
    <dbReference type="NCBI Taxonomy" id="35708"/>
    <lineage>
        <taxon>Eukaryota</taxon>
        <taxon>Viridiplantae</taxon>
        <taxon>Streptophyta</taxon>
        <taxon>Embryophyta</taxon>
        <taxon>Tracheophyta</taxon>
        <taxon>Spermatophyta</taxon>
        <taxon>Magnoliopsida</taxon>
        <taxon>Liliopsida</taxon>
        <taxon>Poales</taxon>
        <taxon>Poaceae</taxon>
        <taxon>PACMAD clade</taxon>
        <taxon>Arundinoideae</taxon>
        <taxon>Arundineae</taxon>
        <taxon>Arundo</taxon>
    </lineage>
</organism>
<sequence>MATSMQIIMRAGHRRSSATILYAHVTKLGWCLREIWN</sequence>
<reference evidence="1" key="2">
    <citation type="journal article" date="2015" name="Data Brief">
        <title>Shoot transcriptome of the giant reed, Arundo donax.</title>
        <authorList>
            <person name="Barrero R.A."/>
            <person name="Guerrero F.D."/>
            <person name="Moolhuijzen P."/>
            <person name="Goolsby J.A."/>
            <person name="Tidwell J."/>
            <person name="Bellgard S.E."/>
            <person name="Bellgard M.I."/>
        </authorList>
    </citation>
    <scope>NUCLEOTIDE SEQUENCE</scope>
    <source>
        <tissue evidence="1">Shoot tissue taken approximately 20 cm above the soil surface</tissue>
    </source>
</reference>
<accession>A0A0A9HJE0</accession>